<organism evidence="2 3">
    <name type="scientific">Passalora fulva</name>
    <name type="common">Tomato leaf mold</name>
    <name type="synonym">Cladosporium fulvum</name>
    <dbReference type="NCBI Taxonomy" id="5499"/>
    <lineage>
        <taxon>Eukaryota</taxon>
        <taxon>Fungi</taxon>
        <taxon>Dikarya</taxon>
        <taxon>Ascomycota</taxon>
        <taxon>Pezizomycotina</taxon>
        <taxon>Dothideomycetes</taxon>
        <taxon>Dothideomycetidae</taxon>
        <taxon>Mycosphaerellales</taxon>
        <taxon>Mycosphaerellaceae</taxon>
        <taxon>Fulvia</taxon>
    </lineage>
</organism>
<reference evidence="2" key="1">
    <citation type="submission" date="2021-12" db="EMBL/GenBank/DDBJ databases">
        <authorList>
            <person name="Zaccaron A."/>
            <person name="Stergiopoulos I."/>
        </authorList>
    </citation>
    <scope>NUCLEOTIDE SEQUENCE</scope>
    <source>
        <strain evidence="2">Race5_Kim</strain>
    </source>
</reference>
<dbReference type="Proteomes" id="UP000756132">
    <property type="component" value="Chromosome 9"/>
</dbReference>
<evidence type="ECO:0000256" key="1">
    <source>
        <dbReference type="SAM" id="MobiDB-lite"/>
    </source>
</evidence>
<dbReference type="GeneID" id="71989441"/>
<evidence type="ECO:0000313" key="3">
    <source>
        <dbReference type="Proteomes" id="UP000756132"/>
    </source>
</evidence>
<reference evidence="2" key="2">
    <citation type="journal article" date="2022" name="Microb. Genom.">
        <title>A chromosome-scale genome assembly of the tomato pathogen Cladosporium fulvum reveals a compartmentalized genome architecture and the presence of a dispensable chromosome.</title>
        <authorList>
            <person name="Zaccaron A.Z."/>
            <person name="Chen L.H."/>
            <person name="Samaras A."/>
            <person name="Stergiopoulos I."/>
        </authorList>
    </citation>
    <scope>NUCLEOTIDE SEQUENCE</scope>
    <source>
        <strain evidence="2">Race5_Kim</strain>
    </source>
</reference>
<protein>
    <submittedName>
        <fullName evidence="2">Uncharacterized protein</fullName>
    </submittedName>
</protein>
<feature type="compositionally biased region" description="Pro residues" evidence="1">
    <location>
        <begin position="8"/>
        <end position="17"/>
    </location>
</feature>
<gene>
    <name evidence="2" type="ORF">CLAFUR5_09563</name>
</gene>
<proteinExistence type="predicted"/>
<keyword evidence="3" id="KW-1185">Reference proteome</keyword>
<dbReference type="EMBL" id="CP090171">
    <property type="protein sequence ID" value="UJO21426.1"/>
    <property type="molecule type" value="Genomic_DNA"/>
</dbReference>
<sequence length="117" mass="12512">MSDVTRNPPIPSQPGPAPSDASSAATPPPATIVDGPNNQDPNRVYYMGLVRELMRNGNTNTATFGQSRIQMSLVNLVLAYRHLVRAGVPTIADEVWVVGRATFGEARMRDALAIVPG</sequence>
<dbReference type="AlphaFoldDB" id="A0A9Q8PFA2"/>
<accession>A0A9Q8PFA2</accession>
<evidence type="ECO:0000313" key="2">
    <source>
        <dbReference type="EMBL" id="UJO21426.1"/>
    </source>
</evidence>
<feature type="region of interest" description="Disordered" evidence="1">
    <location>
        <begin position="1"/>
        <end position="40"/>
    </location>
</feature>
<name>A0A9Q8PFA2_PASFU</name>
<dbReference type="RefSeq" id="XP_047765792.1">
    <property type="nucleotide sequence ID" value="XM_047908711.1"/>
</dbReference>
<dbReference type="KEGG" id="ffu:CLAFUR5_09563"/>